<keyword evidence="14" id="KW-1185">Reference proteome</keyword>
<evidence type="ECO:0000313" key="13">
    <source>
        <dbReference type="EMBL" id="PTM59806.1"/>
    </source>
</evidence>
<dbReference type="GO" id="GO:0046872">
    <property type="term" value="F:metal ion binding"/>
    <property type="evidence" value="ECO:0007669"/>
    <property type="project" value="UniProtKB-KW"/>
</dbReference>
<evidence type="ECO:0000256" key="8">
    <source>
        <dbReference type="ARBA" id="ARBA00022958"/>
    </source>
</evidence>
<keyword evidence="5 10" id="KW-0418">Kinase</keyword>
<dbReference type="EMBL" id="PZZP01000001">
    <property type="protein sequence ID" value="PTM59806.1"/>
    <property type="molecule type" value="Genomic_DNA"/>
</dbReference>
<dbReference type="EC" id="2.7.1.229" evidence="10"/>
<proteinExistence type="inferred from homology"/>
<feature type="binding site" evidence="10">
    <location>
        <position position="296"/>
    </location>
    <ligand>
        <name>K(+)</name>
        <dbReference type="ChEBI" id="CHEBI:29103"/>
    </ligand>
</feature>
<protein>
    <recommendedName>
        <fullName evidence="10">Deoxyribokinase</fullName>
        <shortName evidence="10">dRK</shortName>
        <ecNumber evidence="10">2.7.1.229</ecNumber>
    </recommendedName>
    <alternativeName>
        <fullName evidence="10">ATP:2-deoxy-D-ribose 5-phosphotransferase</fullName>
    </alternativeName>
</protein>
<evidence type="ECO:0000256" key="11">
    <source>
        <dbReference type="PIRNR" id="PIRNR000535"/>
    </source>
</evidence>
<comment type="caution">
    <text evidence="13">The sequence shown here is derived from an EMBL/GenBank/DDBJ whole genome shotgun (WGS) entry which is preliminary data.</text>
</comment>
<comment type="cofactor">
    <cofactor evidence="10">
        <name>Mg(2+)</name>
        <dbReference type="ChEBI" id="CHEBI:18420"/>
    </cofactor>
</comment>
<dbReference type="InterPro" id="IPR002139">
    <property type="entry name" value="Ribo/fructo_kinase"/>
</dbReference>
<feature type="binding site" evidence="10">
    <location>
        <position position="257"/>
    </location>
    <ligand>
        <name>substrate</name>
    </ligand>
</feature>
<feature type="binding site" evidence="10">
    <location>
        <position position="251"/>
    </location>
    <ligand>
        <name>K(+)</name>
        <dbReference type="ChEBI" id="CHEBI:29103"/>
    </ligand>
</feature>
<keyword evidence="9 10" id="KW-0119">Carbohydrate metabolism</keyword>
<dbReference type="OrthoDB" id="9775849at2"/>
<comment type="similarity">
    <text evidence="11">Belongs to the carbohydrate kinase PfkB family. LacC subfamily.</text>
</comment>
<feature type="binding site" evidence="10">
    <location>
        <position position="145"/>
    </location>
    <ligand>
        <name>substrate</name>
    </ligand>
</feature>
<comment type="similarity">
    <text evidence="10">Belongs to the carbohydrate kinase PfkB family. Deoxyribokinase subfamily.</text>
</comment>
<feature type="binding site" evidence="10">
    <location>
        <position position="189"/>
    </location>
    <ligand>
        <name>ATP</name>
        <dbReference type="ChEBI" id="CHEBI:30616"/>
    </ligand>
</feature>
<name>A0A2T4ZD47_9BACL</name>
<evidence type="ECO:0000256" key="1">
    <source>
        <dbReference type="ARBA" id="ARBA00005380"/>
    </source>
</evidence>
<dbReference type="InterPro" id="IPR011877">
    <property type="entry name" value="Ribokinase"/>
</dbReference>
<dbReference type="GO" id="GO:2001059">
    <property type="term" value="P:D-tagatose 6-phosphate catabolic process"/>
    <property type="evidence" value="ECO:0007669"/>
    <property type="project" value="UniProtKB-UniPathway"/>
</dbReference>
<keyword evidence="11" id="KW-0423">Lactose metabolism</keyword>
<dbReference type="GO" id="GO:0004747">
    <property type="term" value="F:ribokinase activity"/>
    <property type="evidence" value="ECO:0007669"/>
    <property type="project" value="UniProtKB-UniRule"/>
</dbReference>
<evidence type="ECO:0000256" key="2">
    <source>
        <dbReference type="ARBA" id="ARBA00022679"/>
    </source>
</evidence>
<dbReference type="UniPathway" id="UPA00916">
    <property type="reaction ID" value="UER00889"/>
</dbReference>
<dbReference type="AlphaFoldDB" id="A0A2T4ZD47"/>
<evidence type="ECO:0000256" key="9">
    <source>
        <dbReference type="ARBA" id="ARBA00023277"/>
    </source>
</evidence>
<evidence type="ECO:0000256" key="3">
    <source>
        <dbReference type="ARBA" id="ARBA00022723"/>
    </source>
</evidence>
<comment type="similarity">
    <text evidence="1">Belongs to the carbohydrate kinase pfkB family.</text>
</comment>
<dbReference type="InterPro" id="IPR029056">
    <property type="entry name" value="Ribokinase-like"/>
</dbReference>
<keyword evidence="8 10" id="KW-0630">Potassium</keyword>
<evidence type="ECO:0000256" key="5">
    <source>
        <dbReference type="ARBA" id="ARBA00022777"/>
    </source>
</evidence>
<feature type="binding site" evidence="10">
    <location>
        <position position="292"/>
    </location>
    <ligand>
        <name>K(+)</name>
        <dbReference type="ChEBI" id="CHEBI:29103"/>
    </ligand>
</feature>
<dbReference type="Gene3D" id="3.40.1190.20">
    <property type="match status" value="1"/>
</dbReference>
<feature type="binding site" evidence="10">
    <location>
        <begin position="16"/>
        <end position="18"/>
    </location>
    <ligand>
        <name>substrate</name>
    </ligand>
</feature>
<dbReference type="GO" id="GO:0005988">
    <property type="term" value="P:lactose metabolic process"/>
    <property type="evidence" value="ECO:0007669"/>
    <property type="project" value="UniProtKB-KW"/>
</dbReference>
<comment type="catalytic activity">
    <reaction evidence="11">
        <text>D-tagatofuranose 6-phosphate + ATP = D-tagatofuranose 1,6-bisphosphate + ADP + H(+)</text>
        <dbReference type="Rhea" id="RHEA:12420"/>
        <dbReference type="ChEBI" id="CHEBI:15378"/>
        <dbReference type="ChEBI" id="CHEBI:30616"/>
        <dbReference type="ChEBI" id="CHEBI:58694"/>
        <dbReference type="ChEBI" id="CHEBI:58695"/>
        <dbReference type="ChEBI" id="CHEBI:456216"/>
        <dbReference type="EC" id="2.7.1.144"/>
    </reaction>
</comment>
<dbReference type="NCBIfam" id="TIGR02152">
    <property type="entry name" value="D_ribokin_bact"/>
    <property type="match status" value="1"/>
</dbReference>
<dbReference type="InterPro" id="IPR017583">
    <property type="entry name" value="Tagatose/fructose_Pkinase"/>
</dbReference>
<evidence type="ECO:0000259" key="12">
    <source>
        <dbReference type="Pfam" id="PF00294"/>
    </source>
</evidence>
<evidence type="ECO:0000313" key="14">
    <source>
        <dbReference type="Proteomes" id="UP000241639"/>
    </source>
</evidence>
<comment type="pathway">
    <text evidence="11">Carbohydrate metabolism; D-tagatose 6-phosphate degradation; D-glyceraldehyde 3-phosphate and glycerone phosphate from D-tagatose 6-phosphate: step 1/2.</text>
</comment>
<comment type="subunit">
    <text evidence="10">Homodimer.</text>
</comment>
<feature type="binding site" evidence="10">
    <location>
        <begin position="44"/>
        <end position="48"/>
    </location>
    <ligand>
        <name>substrate</name>
    </ligand>
</feature>
<feature type="active site" description="Proton acceptor" evidence="10">
    <location>
        <position position="257"/>
    </location>
</feature>
<keyword evidence="6 10" id="KW-0067">ATP-binding</keyword>
<keyword evidence="3 10" id="KW-0479">Metal-binding</keyword>
<dbReference type="InterPro" id="IPR002173">
    <property type="entry name" value="Carboh/pur_kinase_PfkB_CS"/>
</dbReference>
<dbReference type="PRINTS" id="PR00990">
    <property type="entry name" value="RIBOKINASE"/>
</dbReference>
<feature type="site" description="Important for substrate specificity" evidence="10">
    <location>
        <position position="16"/>
    </location>
</feature>
<dbReference type="RefSeq" id="WP_107727083.1">
    <property type="nucleotide sequence ID" value="NZ_PZZP01000001.1"/>
</dbReference>
<keyword evidence="10" id="KW-0963">Cytoplasm</keyword>
<organism evidence="13 14">
    <name type="scientific">Desmospora activa DSM 45169</name>
    <dbReference type="NCBI Taxonomy" id="1121389"/>
    <lineage>
        <taxon>Bacteria</taxon>
        <taxon>Bacillati</taxon>
        <taxon>Bacillota</taxon>
        <taxon>Bacilli</taxon>
        <taxon>Bacillales</taxon>
        <taxon>Thermoactinomycetaceae</taxon>
        <taxon>Desmospora</taxon>
    </lineage>
</organism>
<dbReference type="PANTHER" id="PTHR10584">
    <property type="entry name" value="SUGAR KINASE"/>
    <property type="match status" value="1"/>
</dbReference>
<comment type="caution">
    <text evidence="10">Lacks conserved residue(s) required for the propagation of feature annotation.</text>
</comment>
<sequence>MGQTQTKSVLVIGSFMMDLVALTPRIPEDGETVIGTSFGRFPGGKGANQAVTAARLGAPVTMVGKLGADDFGDEFLHTLNAESINTSYILRDQLHPTGVGSIYIDEHGNNRIIVIPGSNLQFTPQEVDNVKEVIREAGVLILQLEMNILTVKRAAELAHGFNVPVILNPAPAQELDDELYKKITYLTPNQKEAQFLSGIEVHDQNSAQKAAEILLDKGVQNIILTLADQGALIANKHKMIHIPGFPVEPIDTVGAGDSFNGALAFGIVHAMDLEETVEMANAVGALTVTKKGAIPSLPYYKDVQPFVIDSPLK</sequence>
<feature type="binding site" evidence="10">
    <location>
        <position position="290"/>
    </location>
    <ligand>
        <name>K(+)</name>
        <dbReference type="ChEBI" id="CHEBI:29103"/>
    </ligand>
</feature>
<accession>A0A2T4ZD47</accession>
<evidence type="ECO:0000256" key="10">
    <source>
        <dbReference type="HAMAP-Rule" id="MF_01987"/>
    </source>
</evidence>
<dbReference type="Pfam" id="PF00294">
    <property type="entry name" value="PfkB"/>
    <property type="match status" value="1"/>
</dbReference>
<dbReference type="PANTHER" id="PTHR10584:SF166">
    <property type="entry name" value="RIBOKINASE"/>
    <property type="match status" value="1"/>
</dbReference>
<reference evidence="13 14" key="1">
    <citation type="submission" date="2018-04" db="EMBL/GenBank/DDBJ databases">
        <title>Genomic Encyclopedia of Archaeal and Bacterial Type Strains, Phase II (KMG-II): from individual species to whole genera.</title>
        <authorList>
            <person name="Goeker M."/>
        </authorList>
    </citation>
    <scope>NUCLEOTIDE SEQUENCE [LARGE SCALE GENOMIC DNA]</scope>
    <source>
        <strain evidence="13 14">DSM 45169</strain>
    </source>
</reference>
<feature type="binding site" evidence="10">
    <location>
        <begin position="256"/>
        <end position="257"/>
    </location>
    <ligand>
        <name>ATP</name>
        <dbReference type="ChEBI" id="CHEBI:30616"/>
    </ligand>
</feature>
<feature type="binding site" evidence="10">
    <location>
        <position position="281"/>
    </location>
    <ligand>
        <name>ATP</name>
        <dbReference type="ChEBI" id="CHEBI:30616"/>
    </ligand>
</feature>
<evidence type="ECO:0000256" key="6">
    <source>
        <dbReference type="ARBA" id="ARBA00022840"/>
    </source>
</evidence>
<dbReference type="InterPro" id="IPR011611">
    <property type="entry name" value="PfkB_dom"/>
</dbReference>
<keyword evidence="7 10" id="KW-0460">Magnesium</keyword>
<dbReference type="PIRSF" id="PIRSF000535">
    <property type="entry name" value="1PFK/6PFK/LacC"/>
    <property type="match status" value="1"/>
</dbReference>
<evidence type="ECO:0000256" key="4">
    <source>
        <dbReference type="ARBA" id="ARBA00022741"/>
    </source>
</evidence>
<comment type="catalytic activity">
    <reaction evidence="10">
        <text>2-deoxy-D-ribose + ATP = 2-deoxy-D-ribose 5-phosphate + ADP + H(+)</text>
        <dbReference type="Rhea" id="RHEA:30871"/>
        <dbReference type="ChEBI" id="CHEBI:15378"/>
        <dbReference type="ChEBI" id="CHEBI:30616"/>
        <dbReference type="ChEBI" id="CHEBI:62877"/>
        <dbReference type="ChEBI" id="CHEBI:90761"/>
        <dbReference type="ChEBI" id="CHEBI:456216"/>
        <dbReference type="EC" id="2.7.1.229"/>
    </reaction>
</comment>
<dbReference type="SUPFAM" id="SSF53613">
    <property type="entry name" value="Ribokinase-like"/>
    <property type="match status" value="1"/>
</dbReference>
<dbReference type="CDD" id="cd01174">
    <property type="entry name" value="ribokinase"/>
    <property type="match status" value="1"/>
</dbReference>
<keyword evidence="4 10" id="KW-0547">Nucleotide-binding</keyword>
<dbReference type="UniPathway" id="UPA00704">
    <property type="reaction ID" value="UER00715"/>
</dbReference>
<dbReference type="GO" id="GO:0019303">
    <property type="term" value="P:D-ribose catabolic process"/>
    <property type="evidence" value="ECO:0007669"/>
    <property type="project" value="UniProtKB-UniPathway"/>
</dbReference>
<gene>
    <name evidence="10" type="primary">deoK</name>
    <name evidence="13" type="ORF">C8J48_2438</name>
</gene>
<feature type="binding site" evidence="10">
    <location>
        <position position="253"/>
    </location>
    <ligand>
        <name>K(+)</name>
        <dbReference type="ChEBI" id="CHEBI:29103"/>
    </ligand>
</feature>
<dbReference type="GO" id="GO:0009024">
    <property type="term" value="F:tagatose-6-phosphate kinase activity"/>
    <property type="evidence" value="ECO:0007669"/>
    <property type="project" value="UniProtKB-EC"/>
</dbReference>
<comment type="subcellular location">
    <subcellularLocation>
        <location evidence="10">Cytoplasm</location>
    </subcellularLocation>
</comment>
<dbReference type="Proteomes" id="UP000241639">
    <property type="component" value="Unassembled WGS sequence"/>
</dbReference>
<feature type="domain" description="Carbohydrate kinase PfkB" evidence="12">
    <location>
        <begin position="7"/>
        <end position="298"/>
    </location>
</feature>
<dbReference type="GO" id="GO:0005524">
    <property type="term" value="F:ATP binding"/>
    <property type="evidence" value="ECO:0007669"/>
    <property type="project" value="UniProtKB-UniRule"/>
</dbReference>
<dbReference type="HAMAP" id="MF_01987">
    <property type="entry name" value="Ribokinase"/>
    <property type="match status" value="1"/>
</dbReference>
<evidence type="ECO:0000256" key="7">
    <source>
        <dbReference type="ARBA" id="ARBA00022842"/>
    </source>
</evidence>
<comment type="function">
    <text evidence="10">Catalyzes the ATP-dependent phosphorylation of 2-deoxy-D-ribose to 2-deoxy-D-ribose 5-phosphate (dRib-5P), allowing the use of deoxyribose as the sole carbon source.</text>
</comment>
<keyword evidence="2 10" id="KW-0808">Transferase</keyword>
<feature type="binding site" evidence="10">
    <location>
        <position position="287"/>
    </location>
    <ligand>
        <name>K(+)</name>
        <dbReference type="ChEBI" id="CHEBI:29103"/>
    </ligand>
</feature>
<dbReference type="GO" id="GO:0005829">
    <property type="term" value="C:cytosol"/>
    <property type="evidence" value="ECO:0007669"/>
    <property type="project" value="TreeGrafter"/>
</dbReference>
<dbReference type="PROSITE" id="PS00584">
    <property type="entry name" value="PFKB_KINASES_2"/>
    <property type="match status" value="1"/>
</dbReference>